<dbReference type="RefSeq" id="WP_279447508.1">
    <property type="nucleotide sequence ID" value="NZ_CP122379.1"/>
</dbReference>
<dbReference type="Proteomes" id="UP001238523">
    <property type="component" value="Chromosome"/>
</dbReference>
<accession>A0ABY8KV09</accession>
<protein>
    <submittedName>
        <fullName evidence="1">Uncharacterized protein</fullName>
    </submittedName>
</protein>
<reference evidence="1 2" key="1">
    <citation type="submission" date="2023-04" db="EMBL/GenBank/DDBJ databases">
        <title>Taxonomic identification of the Arctic strain Aequorivita sp. nov. and transcriptomic analysis in response to temperature stress.</title>
        <authorList>
            <person name="Liu W."/>
            <person name="Cong B."/>
            <person name="Lin J."/>
        </authorList>
    </citation>
    <scope>NUCLEOTIDE SEQUENCE [LARGE SCALE GENOMIC DNA]</scope>
    <source>
        <strain evidence="1 2">Ant34-E75</strain>
    </source>
</reference>
<gene>
    <name evidence="1" type="ORF">QCQ61_10015</name>
</gene>
<organism evidence="1 2">
    <name type="scientific">Aequorivita marisscotiae</name>
    <dbReference type="NCBI Taxonomy" id="3040348"/>
    <lineage>
        <taxon>Bacteria</taxon>
        <taxon>Pseudomonadati</taxon>
        <taxon>Bacteroidota</taxon>
        <taxon>Flavobacteriia</taxon>
        <taxon>Flavobacteriales</taxon>
        <taxon>Flavobacteriaceae</taxon>
        <taxon>Aequorivita</taxon>
    </lineage>
</organism>
<sequence length="535" mass="62628">METIQNQTFQSLPPELAAKLKQLTKELTIEQVFYYAPTAKAPGHLILISGSTKNIEVIAARKWLRNAFKKYQVLLHVLGSTPMRYGYKNGHPFIAAYCITAAKVYQNSEYKWSPSNTWKDFKKRYKKFERDYFYEHDVLMTMNNEFYKLEARTSVFLTYISLYEHHLTYLEKLYIGQSTLFKSVTQRIKTLIPYLPSIEGLFVKENGDTYYLIAQLEMARQAAAEGDEIYINWDMYHAIKEVEEQLYTMVSDRFLALKKRIKCNKPSTGTPIAVAENSPMDKQLFEVVSQINKIKQPEEIYIFHKNHTDSITYYYLLLVGEGIGTAMLNNMQQAVEVKFKGICQVILIAHSRLWIQKNLFFHQDFFKKIMTPENRVFKCPNKIFTLHWEEPYTAPYGDLDYMYRATENLVLQYFVLREHAAADNAEGLKCMFSTALLRAFRTFTYAKLSYRPNHLSARNLWMLCVYAEPNLRNIEYLFEKLQGDAFFRDVDSHTRFHHRNSIIPEEKALVMDEILKVLKNELTPAVEKVGGMGNE</sequence>
<proteinExistence type="predicted"/>
<name>A0ABY8KV09_9FLAO</name>
<evidence type="ECO:0000313" key="2">
    <source>
        <dbReference type="Proteomes" id="UP001238523"/>
    </source>
</evidence>
<keyword evidence="2" id="KW-1185">Reference proteome</keyword>
<dbReference type="EMBL" id="CP122379">
    <property type="protein sequence ID" value="WGF91542.1"/>
    <property type="molecule type" value="Genomic_DNA"/>
</dbReference>
<evidence type="ECO:0000313" key="1">
    <source>
        <dbReference type="EMBL" id="WGF91542.1"/>
    </source>
</evidence>